<organism evidence="1 2">
    <name type="scientific">Ureibacillus suwonensis</name>
    <dbReference type="NCBI Taxonomy" id="313007"/>
    <lineage>
        <taxon>Bacteria</taxon>
        <taxon>Bacillati</taxon>
        <taxon>Bacillota</taxon>
        <taxon>Bacilli</taxon>
        <taxon>Bacillales</taxon>
        <taxon>Caryophanaceae</taxon>
        <taxon>Ureibacillus</taxon>
    </lineage>
</organism>
<dbReference type="RefSeq" id="WP_390309699.1">
    <property type="nucleotide sequence ID" value="NZ_JBHSNQ010000137.1"/>
</dbReference>
<protein>
    <submittedName>
        <fullName evidence="1">Uncharacterized protein</fullName>
    </submittedName>
</protein>
<comment type="caution">
    <text evidence="1">The sequence shown here is derived from an EMBL/GenBank/DDBJ whole genome shotgun (WGS) entry which is preliminary data.</text>
</comment>
<gene>
    <name evidence="1" type="ORF">ACFPOH_11275</name>
</gene>
<evidence type="ECO:0000313" key="2">
    <source>
        <dbReference type="Proteomes" id="UP001595978"/>
    </source>
</evidence>
<dbReference type="Proteomes" id="UP001595978">
    <property type="component" value="Unassembled WGS sequence"/>
</dbReference>
<evidence type="ECO:0000313" key="1">
    <source>
        <dbReference type="EMBL" id="MFC5542299.1"/>
    </source>
</evidence>
<sequence length="229" mass="26593">MMKEKKIYILLTDTGTLFTRLIKIFTKKPYNHASISFDAELSEVYSFGRKKVNNPFDGGLVKENVEEGLFKNANCIIYSLSVTDEQLKKMKAYVTKMDKQKEDFRYNFIGLFGFIINKPIKRKKAFFCSQFVASVLKNSNVVDFRKPISLIAPNDLQVINGLEQVYEGQLHDYINKDERNIRSYPISLIPVFCNRKVQRNAIKNAEVCHPFNSFSTMRGTVYSSRHEKR</sequence>
<reference evidence="2" key="1">
    <citation type="journal article" date="2019" name="Int. J. Syst. Evol. Microbiol.">
        <title>The Global Catalogue of Microorganisms (GCM) 10K type strain sequencing project: providing services to taxonomists for standard genome sequencing and annotation.</title>
        <authorList>
            <consortium name="The Broad Institute Genomics Platform"/>
            <consortium name="The Broad Institute Genome Sequencing Center for Infectious Disease"/>
            <person name="Wu L."/>
            <person name="Ma J."/>
        </authorList>
    </citation>
    <scope>NUCLEOTIDE SEQUENCE [LARGE SCALE GENOMIC DNA]</scope>
    <source>
        <strain evidence="2">CCUG 56331</strain>
    </source>
</reference>
<dbReference type="Gene3D" id="3.90.1720.10">
    <property type="entry name" value="endopeptidase domain like (from Nostoc punctiforme)"/>
    <property type="match status" value="1"/>
</dbReference>
<dbReference type="SUPFAM" id="SSF54001">
    <property type="entry name" value="Cysteine proteinases"/>
    <property type="match status" value="1"/>
</dbReference>
<keyword evidence="2" id="KW-1185">Reference proteome</keyword>
<name>A0ABW0RC08_9BACL</name>
<proteinExistence type="predicted"/>
<dbReference type="EMBL" id="JBHSNQ010000137">
    <property type="protein sequence ID" value="MFC5542299.1"/>
    <property type="molecule type" value="Genomic_DNA"/>
</dbReference>
<dbReference type="InterPro" id="IPR038765">
    <property type="entry name" value="Papain-like_cys_pep_sf"/>
</dbReference>
<accession>A0ABW0RC08</accession>